<protein>
    <recommendedName>
        <fullName evidence="2">3-phytase</fullName>
        <ecNumber evidence="2">3.1.3.8</ecNumber>
    </recommendedName>
</protein>
<dbReference type="InterPro" id="IPR000560">
    <property type="entry name" value="His_Pase_clade-2"/>
</dbReference>
<dbReference type="SUPFAM" id="SSF53254">
    <property type="entry name" value="Phosphoglycerate mutase-like"/>
    <property type="match status" value="1"/>
</dbReference>
<evidence type="ECO:0000256" key="4">
    <source>
        <dbReference type="SAM" id="Phobius"/>
    </source>
</evidence>
<dbReference type="PROSITE" id="PS00778">
    <property type="entry name" value="HIS_ACID_PHOSPHAT_2"/>
    <property type="match status" value="1"/>
</dbReference>
<dbReference type="Pfam" id="PF00328">
    <property type="entry name" value="His_Phos_2"/>
    <property type="match status" value="1"/>
</dbReference>
<gene>
    <name evidence="5" type="ORF">CLAFUR5_06262</name>
</gene>
<dbReference type="CDD" id="cd07061">
    <property type="entry name" value="HP_HAP_like"/>
    <property type="match status" value="1"/>
</dbReference>
<dbReference type="EC" id="3.1.3.8" evidence="2"/>
<dbReference type="PANTHER" id="PTHR20963">
    <property type="entry name" value="MULTIPLE INOSITOL POLYPHOSPHATE PHOSPHATASE-RELATED"/>
    <property type="match status" value="1"/>
</dbReference>
<organism evidence="5 6">
    <name type="scientific">Passalora fulva</name>
    <name type="common">Tomato leaf mold</name>
    <name type="synonym">Cladosporium fulvum</name>
    <dbReference type="NCBI Taxonomy" id="5499"/>
    <lineage>
        <taxon>Eukaryota</taxon>
        <taxon>Fungi</taxon>
        <taxon>Dikarya</taxon>
        <taxon>Ascomycota</taxon>
        <taxon>Pezizomycotina</taxon>
        <taxon>Dothideomycetes</taxon>
        <taxon>Dothideomycetidae</taxon>
        <taxon>Mycosphaerellales</taxon>
        <taxon>Mycosphaerellaceae</taxon>
        <taxon>Fulvia</taxon>
    </lineage>
</organism>
<dbReference type="KEGG" id="ffu:CLAFUR5_06262"/>
<keyword evidence="3" id="KW-0378">Hydrolase</keyword>
<dbReference type="Gene3D" id="3.40.50.1240">
    <property type="entry name" value="Phosphoglycerate mutase-like"/>
    <property type="match status" value="1"/>
</dbReference>
<sequence length="730" mass="78408">MAPRSSARGRRRRSWQHCDLTTFYTTTAAGSSMATSASAEAKKPEDCVPIWQDGTHGRSMPAGTKLRAWPQSTSPSQYASHSVPRVLFALQVALLVIVLGLVAMMYKSFVLASAAALVDADVLNGQAAGSAMAGGSSSVPQYYQTTPEFLPGPTPTGEAAFLAQTNPAPFAGTSYIPNSPLETQVPIMGNTDNGNIFQMHGQLSHYFPNPDGFGVDEYSLPRNASIVQLNMLSRHGARYPTTGAGAQVLGQKITNFTKGVTGNLAEPFAAGPHNFTGALSFLNSWTYKLGAEILTPVGKQELFDSGTLHQIMYGHLYPNNGTKIYARTTTEDRMLKSAEYFMAGFFGLQWPQNASLIVAIENSTGIWNNTLAGYYNCNNSNTGVSRGGDNATAQWASIYLADAVKRLNADGPAFNWTATDAYNAQSLCAYETVALGYSAFCGLFTYAEWESYEYSVGISFAGNNMFQSPTGRAVGIGYVVEIMNRLQGHLIREPTAQINVTLDSNVATFPLNQTLNFDFSHDTNIASILTAFGLTQFAPVLPATAIQRNRSLIVSHMEPFGARLDMEIIETPQPLNGDRKSGNAYDAGGKTRYIHFILNQRTIPLGASFEQCGKRDDGWCELTTFLEVQSTKLQEAEYNYSCNGKYAPVPYGMITNGVPLSGNSTSSSPASATSPATVTGRVQCPAGTKDGALVCNGDDQFGRCNFGNVIFQKVASGTACRNGKIVATGI</sequence>
<evidence type="ECO:0000313" key="5">
    <source>
        <dbReference type="EMBL" id="UJO18127.1"/>
    </source>
</evidence>
<accession>A0A9Q8LII5</accession>
<dbReference type="AlphaFoldDB" id="A0A9Q8LII5"/>
<evidence type="ECO:0000256" key="1">
    <source>
        <dbReference type="ARBA" id="ARBA00005375"/>
    </source>
</evidence>
<evidence type="ECO:0000256" key="3">
    <source>
        <dbReference type="ARBA" id="ARBA00022801"/>
    </source>
</evidence>
<proteinExistence type="inferred from homology"/>
<dbReference type="EMBL" id="CP090167">
    <property type="protein sequence ID" value="UJO18127.1"/>
    <property type="molecule type" value="Genomic_DNA"/>
</dbReference>
<comment type="similarity">
    <text evidence="1">Belongs to the histidine acid phosphatase family.</text>
</comment>
<evidence type="ECO:0000256" key="2">
    <source>
        <dbReference type="ARBA" id="ARBA00012632"/>
    </source>
</evidence>
<keyword evidence="4" id="KW-0472">Membrane</keyword>
<keyword evidence="4" id="KW-0812">Transmembrane</keyword>
<dbReference type="GO" id="GO:0016158">
    <property type="term" value="F:inositol hexakisphosphate 3-phosphatase activity"/>
    <property type="evidence" value="ECO:0007669"/>
    <property type="project" value="UniProtKB-EC"/>
</dbReference>
<dbReference type="GO" id="GO:0003993">
    <property type="term" value="F:acid phosphatase activity"/>
    <property type="evidence" value="ECO:0007669"/>
    <property type="project" value="TreeGrafter"/>
</dbReference>
<name>A0A9Q8LII5_PASFU</name>
<dbReference type="OrthoDB" id="6509975at2759"/>
<dbReference type="PANTHER" id="PTHR20963:SF43">
    <property type="entry name" value="PUTATIVE (AFU_ORTHOLOGUE AFUA_7G01240)-RELATED"/>
    <property type="match status" value="1"/>
</dbReference>
<dbReference type="RefSeq" id="XP_047762493.1">
    <property type="nucleotide sequence ID" value="XM_047905410.1"/>
</dbReference>
<evidence type="ECO:0000313" key="6">
    <source>
        <dbReference type="Proteomes" id="UP000756132"/>
    </source>
</evidence>
<feature type="transmembrane region" description="Helical" evidence="4">
    <location>
        <begin position="86"/>
        <end position="106"/>
    </location>
</feature>
<dbReference type="Proteomes" id="UP000756132">
    <property type="component" value="Chromosome 5"/>
</dbReference>
<keyword evidence="4" id="KW-1133">Transmembrane helix</keyword>
<reference evidence="5" key="2">
    <citation type="journal article" date="2022" name="Microb. Genom.">
        <title>A chromosome-scale genome assembly of the tomato pathogen Cladosporium fulvum reveals a compartmentalized genome architecture and the presence of a dispensable chromosome.</title>
        <authorList>
            <person name="Zaccaron A.Z."/>
            <person name="Chen L.H."/>
            <person name="Samaras A."/>
            <person name="Stergiopoulos I."/>
        </authorList>
    </citation>
    <scope>NUCLEOTIDE SEQUENCE</scope>
    <source>
        <strain evidence="5">Race5_Kim</strain>
    </source>
</reference>
<dbReference type="PROSITE" id="PS00616">
    <property type="entry name" value="HIS_ACID_PHOSPHAT_1"/>
    <property type="match status" value="1"/>
</dbReference>
<dbReference type="InterPro" id="IPR029033">
    <property type="entry name" value="His_PPase_superfam"/>
</dbReference>
<dbReference type="InterPro" id="IPR033379">
    <property type="entry name" value="Acid_Pase_AS"/>
</dbReference>
<dbReference type="GeneID" id="71986140"/>
<reference evidence="5" key="1">
    <citation type="submission" date="2021-12" db="EMBL/GenBank/DDBJ databases">
        <authorList>
            <person name="Zaccaron A."/>
            <person name="Stergiopoulos I."/>
        </authorList>
    </citation>
    <scope>NUCLEOTIDE SEQUENCE</scope>
    <source>
        <strain evidence="5">Race5_Kim</strain>
    </source>
</reference>
<keyword evidence="6" id="KW-1185">Reference proteome</keyword>